<dbReference type="PANTHER" id="PTHR47453">
    <property type="entry name" value="PHOSPHOGLUCAN, WATER DIKINASE, CHLOROPLASTIC"/>
    <property type="match status" value="1"/>
</dbReference>
<feature type="compositionally biased region" description="Polar residues" evidence="11">
    <location>
        <begin position="204"/>
        <end position="238"/>
    </location>
</feature>
<evidence type="ECO:0000256" key="2">
    <source>
        <dbReference type="ARBA" id="ARBA00007837"/>
    </source>
</evidence>
<evidence type="ECO:0000313" key="14">
    <source>
        <dbReference type="Proteomes" id="UP001165090"/>
    </source>
</evidence>
<dbReference type="Pfam" id="PF01326">
    <property type="entry name" value="PPDK_N"/>
    <property type="match status" value="1"/>
</dbReference>
<protein>
    <recommendedName>
        <fullName evidence="12">CBM20 domain-containing protein</fullName>
    </recommendedName>
</protein>
<comment type="similarity">
    <text evidence="2">Belongs to the PEP-utilizing enzyme family.</text>
</comment>
<dbReference type="SUPFAM" id="SSF49452">
    <property type="entry name" value="Starch-binding domain-like"/>
    <property type="match status" value="1"/>
</dbReference>
<keyword evidence="14" id="KW-1185">Reference proteome</keyword>
<organism evidence="13 14">
    <name type="scientific">Volvox africanus</name>
    <dbReference type="NCBI Taxonomy" id="51714"/>
    <lineage>
        <taxon>Eukaryota</taxon>
        <taxon>Viridiplantae</taxon>
        <taxon>Chlorophyta</taxon>
        <taxon>core chlorophytes</taxon>
        <taxon>Chlorophyceae</taxon>
        <taxon>CS clade</taxon>
        <taxon>Chlamydomonadales</taxon>
        <taxon>Volvocaceae</taxon>
        <taxon>Volvox</taxon>
    </lineage>
</organism>
<dbReference type="Gene3D" id="3.30.1490.20">
    <property type="entry name" value="ATP-grasp fold, A domain"/>
    <property type="match status" value="1"/>
</dbReference>
<dbReference type="InterPro" id="IPR002192">
    <property type="entry name" value="PPDK_AMP/ATP-bd"/>
</dbReference>
<keyword evidence="9" id="KW-0460">Magnesium</keyword>
<comment type="caution">
    <text evidence="13">The sequence shown here is derived from an EMBL/GenBank/DDBJ whole genome shotgun (WGS) entry which is preliminary data.</text>
</comment>
<evidence type="ECO:0000256" key="8">
    <source>
        <dbReference type="ARBA" id="ARBA00022840"/>
    </source>
</evidence>
<dbReference type="InterPro" id="IPR013815">
    <property type="entry name" value="ATP_grasp_subdomain_1"/>
</dbReference>
<keyword evidence="6" id="KW-0547">Nucleotide-binding</keyword>
<dbReference type="InterPro" id="IPR013783">
    <property type="entry name" value="Ig-like_fold"/>
</dbReference>
<dbReference type="PROSITE" id="PS51166">
    <property type="entry name" value="CBM20"/>
    <property type="match status" value="1"/>
</dbReference>
<name>A0ABQ5S5S2_9CHLO</name>
<evidence type="ECO:0000256" key="1">
    <source>
        <dbReference type="ARBA" id="ARBA00001946"/>
    </source>
</evidence>
<dbReference type="Pfam" id="PF22973">
    <property type="entry name" value="GWD1_pHisD"/>
    <property type="match status" value="1"/>
</dbReference>
<evidence type="ECO:0000256" key="4">
    <source>
        <dbReference type="ARBA" id="ARBA00022679"/>
    </source>
</evidence>
<keyword evidence="10" id="KW-0119">Carbohydrate metabolism</keyword>
<feature type="domain" description="CBM20" evidence="12">
    <location>
        <begin position="41"/>
        <end position="145"/>
    </location>
</feature>
<sequence>MHTFRARGPQCAMSGRRCQAQRPLAGRMRPSFYRVPSTVVLAFGNAVPVTISMVCKVEYGESLRVVGNQPFLGSWDPSKGAEMLWSDGNVWKAATLVPVGVEVDFKVVRAKCAGGGAFIWEEGDNRSFKALGPDYGLQVTCHWGRPHDMKIDTYRVHEERQGLAPTDAGGNGAGNGNRVVALSNGAGNGNGVVAPSRQEGGSRASHSGSPVASISVDNGDGSNNGTGRSSPSATMAVSRSSFEEESVARGAWVGAEPEFVRSRRKEEGREGVWRTEGLSGVALELVRGDKEASSWLKKLGLQKRLLVDEATACRPSLEALSYLYVYATWINTGALSCAESGSHFRPNHHANLALAMFRSLEWVIGDVTRGGSSRNHAAERLILAARRMHARLPSFSGQFRASTPLTRIRDIAHRNDIPKDLKDEIKHTLQNKLHRCAGPEDLVATEAMLQRVTAVPGQYSEAFVAEFRTFTEELREFFNASGLVELLTGAGALDALDDAHASAVRQLISTKQRVEDLGSAARLDDLMALLTSATQARSFYAAGLVAGLRNDVTDEILSMRQRWRLADIRLEEYSFVVLSRIIGLLEEQGAAAKLPRASNLQWALPLAALTSGLRHMGLSLFNTRELMVLENELQKWHAACPLVETRDAALRAKASLERTLRVASEYSDMVAEVYGKPAATLGCALGLPEHMGAVFAEAEVRASIAFQVSKLAAMLARALRTAAGQEPWDVLVPGEASGVLREAVQLDGTALEGPSPSSGDEGVVLVVRRADGDEELGPLGSRLRGVVLLQELPHLSHLGVRARQDGVTFVTCDDDDTVSRVLRPLIGRRVTLSAAGDCTVTVKEASAARAGASPSKTSRSSAAVPAASAAPQAADDAALDAGSARAVAAAAKAGRWADVVVPLERAVAATCGSKSAKCAALEKLAAGSGGMFLAPRGAVVPFGGLGAAVAAAGRAAEFEALLARLDDPGVDGAELETVCGEMRTLVSGLEVPTLLVQQIVETIRDNQSSATAPSSSAGNQSLLLAVRSSANVEDLAGMSAAGLYDSVVGVPADNAAAVGSAVSEVWASLYTRRAVLSRRAAGVSQSSAHMAVLVMEMVAPDLSFVLHTARPRDGNREVLLAEVAPGQGETLASGTRGTPWRFEVTKSDGAVATMAFANFSTALVLPSKGKSVAAFASYGSGAATAIAATSGASPRRRSGELVEREVDYGAQRMSADGDWRKATVRQMAAVGSYIEKAMDGVPQDIEGGVVVLSDGRVSLHIFQTRPQ</sequence>
<comment type="cofactor">
    <cofactor evidence="1">
        <name>Mg(2+)</name>
        <dbReference type="ChEBI" id="CHEBI:18420"/>
    </cofactor>
</comment>
<evidence type="ECO:0000256" key="6">
    <source>
        <dbReference type="ARBA" id="ARBA00022741"/>
    </source>
</evidence>
<dbReference type="SUPFAM" id="SSF56059">
    <property type="entry name" value="Glutathione synthetase ATP-binding domain-like"/>
    <property type="match status" value="1"/>
</dbReference>
<dbReference type="InterPro" id="IPR013784">
    <property type="entry name" value="Carb-bd-like_fold"/>
</dbReference>
<gene>
    <name evidence="13" type="ORF">VaNZ11_008194</name>
</gene>
<accession>A0ABQ5S5S2</accession>
<dbReference type="SMART" id="SM01065">
    <property type="entry name" value="CBM_2"/>
    <property type="match status" value="1"/>
</dbReference>
<dbReference type="Gene3D" id="3.30.470.20">
    <property type="entry name" value="ATP-grasp fold, B domain"/>
    <property type="match status" value="1"/>
</dbReference>
<evidence type="ECO:0000259" key="12">
    <source>
        <dbReference type="PROSITE" id="PS51166"/>
    </source>
</evidence>
<comment type="subunit">
    <text evidence="3">Homodimer.</text>
</comment>
<dbReference type="Pfam" id="PF00686">
    <property type="entry name" value="CBM_20"/>
    <property type="match status" value="1"/>
</dbReference>
<keyword evidence="7" id="KW-0418">Kinase</keyword>
<feature type="region of interest" description="Disordered" evidence="11">
    <location>
        <begin position="160"/>
        <end position="238"/>
    </location>
</feature>
<evidence type="ECO:0000256" key="3">
    <source>
        <dbReference type="ARBA" id="ARBA00011738"/>
    </source>
</evidence>
<keyword evidence="4" id="KW-0808">Transferase</keyword>
<dbReference type="Proteomes" id="UP001165090">
    <property type="component" value="Unassembled WGS sequence"/>
</dbReference>
<evidence type="ECO:0000313" key="13">
    <source>
        <dbReference type="EMBL" id="GLI64789.1"/>
    </source>
</evidence>
<feature type="compositionally biased region" description="Low complexity" evidence="11">
    <location>
        <begin position="176"/>
        <end position="185"/>
    </location>
</feature>
<evidence type="ECO:0000256" key="11">
    <source>
        <dbReference type="SAM" id="MobiDB-lite"/>
    </source>
</evidence>
<dbReference type="InterPro" id="IPR002044">
    <property type="entry name" value="CBM20"/>
</dbReference>
<reference evidence="13 14" key="1">
    <citation type="journal article" date="2023" name="IScience">
        <title>Expanded male sex-determining region conserved during the evolution of homothallism in the green alga Volvox.</title>
        <authorList>
            <person name="Yamamoto K."/>
            <person name="Matsuzaki R."/>
            <person name="Mahakham W."/>
            <person name="Heman W."/>
            <person name="Sekimoto H."/>
            <person name="Kawachi M."/>
            <person name="Minakuchi Y."/>
            <person name="Toyoda A."/>
            <person name="Nozaki H."/>
        </authorList>
    </citation>
    <scope>NUCLEOTIDE SEQUENCE [LARGE SCALE GENOMIC DNA]</scope>
    <source>
        <strain evidence="13 14">NIES-4468</strain>
    </source>
</reference>
<dbReference type="PANTHER" id="PTHR47453:SF1">
    <property type="entry name" value="PHOSPHOGLUCAN, WATER DIKINASE, CHLOROPLASTIC"/>
    <property type="match status" value="1"/>
</dbReference>
<dbReference type="Gene3D" id="2.60.40.10">
    <property type="entry name" value="Immunoglobulins"/>
    <property type="match status" value="1"/>
</dbReference>
<evidence type="ECO:0000256" key="7">
    <source>
        <dbReference type="ARBA" id="ARBA00022777"/>
    </source>
</evidence>
<proteinExistence type="inferred from homology"/>
<keyword evidence="8" id="KW-0067">ATP-binding</keyword>
<keyword evidence="5" id="KW-0479">Metal-binding</keyword>
<dbReference type="EMBL" id="BSDZ01000021">
    <property type="protein sequence ID" value="GLI64789.1"/>
    <property type="molecule type" value="Genomic_DNA"/>
</dbReference>
<dbReference type="CDD" id="cd05467">
    <property type="entry name" value="CBM20"/>
    <property type="match status" value="1"/>
</dbReference>
<evidence type="ECO:0000256" key="9">
    <source>
        <dbReference type="ARBA" id="ARBA00022842"/>
    </source>
</evidence>
<dbReference type="InterPro" id="IPR054481">
    <property type="entry name" value="GWD1_pHisD"/>
</dbReference>
<evidence type="ECO:0000256" key="5">
    <source>
        <dbReference type="ARBA" id="ARBA00022723"/>
    </source>
</evidence>
<evidence type="ECO:0000256" key="10">
    <source>
        <dbReference type="ARBA" id="ARBA00023277"/>
    </source>
</evidence>